<dbReference type="UniPathway" id="UPA00850"/>
<dbReference type="STRING" id="105696.A0A1Y2M5W0"/>
<keyword evidence="7" id="KW-0175">Coiled coil</keyword>
<proteinExistence type="inferred from homology"/>
<dbReference type="InterPro" id="IPR001645">
    <property type="entry name" value="Folylpolyglutamate_synth"/>
</dbReference>
<evidence type="ECO:0000256" key="4">
    <source>
        <dbReference type="ARBA" id="ARBA00022741"/>
    </source>
</evidence>
<keyword evidence="5" id="KW-0067">ATP-binding</keyword>
<keyword evidence="6" id="KW-0460">Magnesium</keyword>
<keyword evidence="2" id="KW-0436">Ligase</keyword>
<evidence type="ECO:0000313" key="10">
    <source>
        <dbReference type="Proteomes" id="UP000193240"/>
    </source>
</evidence>
<dbReference type="InParanoid" id="A0A1Y2M5W0"/>
<evidence type="ECO:0000256" key="2">
    <source>
        <dbReference type="ARBA" id="ARBA00022598"/>
    </source>
</evidence>
<dbReference type="InterPro" id="IPR036615">
    <property type="entry name" value="Mur_ligase_C_dom_sf"/>
</dbReference>
<comment type="similarity">
    <text evidence="1">Belongs to the folylpolyglutamate synthase family.</text>
</comment>
<dbReference type="NCBIfam" id="TIGR01499">
    <property type="entry name" value="folC"/>
    <property type="match status" value="1"/>
</dbReference>
<dbReference type="InterPro" id="IPR036565">
    <property type="entry name" value="Mur-like_cat_sf"/>
</dbReference>
<evidence type="ECO:0000256" key="3">
    <source>
        <dbReference type="ARBA" id="ARBA00022723"/>
    </source>
</evidence>
<evidence type="ECO:0008006" key="11">
    <source>
        <dbReference type="Google" id="ProtNLM"/>
    </source>
</evidence>
<dbReference type="PROSITE" id="PS01012">
    <property type="entry name" value="FOLYLPOLYGLU_SYNT_2"/>
    <property type="match status" value="1"/>
</dbReference>
<feature type="compositionally biased region" description="Basic and acidic residues" evidence="8">
    <location>
        <begin position="643"/>
        <end position="654"/>
    </location>
</feature>
<evidence type="ECO:0000256" key="8">
    <source>
        <dbReference type="SAM" id="MobiDB-lite"/>
    </source>
</evidence>
<feature type="coiled-coil region" evidence="7">
    <location>
        <begin position="496"/>
        <end position="523"/>
    </location>
</feature>
<evidence type="ECO:0000313" key="9">
    <source>
        <dbReference type="EMBL" id="OSS51470.1"/>
    </source>
</evidence>
<name>A0A1Y2M5W0_EPING</name>
<gene>
    <name evidence="9" type="ORF">B5807_03591</name>
</gene>
<dbReference type="AlphaFoldDB" id="A0A1Y2M5W0"/>
<keyword evidence="10" id="KW-1185">Reference proteome</keyword>
<dbReference type="SUPFAM" id="SSF53244">
    <property type="entry name" value="MurD-like peptide ligases, peptide-binding domain"/>
    <property type="match status" value="1"/>
</dbReference>
<dbReference type="GO" id="GO:0005524">
    <property type="term" value="F:ATP binding"/>
    <property type="evidence" value="ECO:0007669"/>
    <property type="project" value="UniProtKB-KW"/>
</dbReference>
<dbReference type="OMA" id="KQARRHW"/>
<dbReference type="GO" id="GO:0005829">
    <property type="term" value="C:cytosol"/>
    <property type="evidence" value="ECO:0007669"/>
    <property type="project" value="TreeGrafter"/>
</dbReference>
<dbReference type="PANTHER" id="PTHR11136:SF0">
    <property type="entry name" value="DIHYDROFOLATE SYNTHETASE-RELATED"/>
    <property type="match status" value="1"/>
</dbReference>
<dbReference type="Gene3D" id="3.90.190.20">
    <property type="entry name" value="Mur ligase, C-terminal domain"/>
    <property type="match status" value="1"/>
</dbReference>
<dbReference type="GO" id="GO:0008841">
    <property type="term" value="F:dihydrofolate synthase activity"/>
    <property type="evidence" value="ECO:0007669"/>
    <property type="project" value="TreeGrafter"/>
</dbReference>
<dbReference type="InterPro" id="IPR018109">
    <property type="entry name" value="Folylpolyglutamate_synth_CS"/>
</dbReference>
<dbReference type="Gene3D" id="3.40.1190.10">
    <property type="entry name" value="Mur-like, catalytic domain"/>
    <property type="match status" value="1"/>
</dbReference>
<evidence type="ECO:0000256" key="6">
    <source>
        <dbReference type="ARBA" id="ARBA00022842"/>
    </source>
</evidence>
<sequence length="654" mass="73023">MARIQPGLERIAALLRGVEFPWRSIHVAGTNGKGSICHYASSMLVGKTVSVGKFTSPHLVDRWDCITIDGKRITEAKFNIVERHYQTVNERGNIGASPFEILTATAFTIFNDRKVKIGVVEVGMGGRLDCTNILNNQAVSVISKIARDHQGFLGNTLSEIASHKAGILRPGVPYVISRTNEIAVQTVIKDYAHEIGAGECLSFTSPEMQKLSELARWQRVADRLMPFQIENLQVAVLATMQALKELDGEKKPKVTGEKDQPARGVDPVKPRDIAKILLLNAKTQMPGRQEMLHLTPVFRNAGERKNHVLVDGAHNPDAAVALDCVVQEKLRLGESPTRGRPESGWPVTWVLAMTEGKDAKQFLTTLLRPGDNVVTTTFGPVAGMPWVKPMDPIELLEIAKKAVPGITGMYVPEVGALRAVCTAKYLSNQMAIWAPIVVTGSLYLVGDLHRELRPRADKRWWIDDDPATAADRESILQIHGEERERVKLFLSPDSDAGKLQAELDAVHREAEKLKIEEEALSAAERLELEDQRFAALYVTPEQLADHLARAEQAKEALARNLQAAAELKQKRAIEATKKRERMEKRIERLERKRVKRDIEKKRQEEKRRGIPTGTLAPLKITKFNTKRKTDDAESKRPFRVRTVHTDTPRPRGSD</sequence>
<feature type="compositionally biased region" description="Basic and acidic residues" evidence="8">
    <location>
        <begin position="627"/>
        <end position="636"/>
    </location>
</feature>
<dbReference type="PANTHER" id="PTHR11136">
    <property type="entry name" value="FOLYLPOLYGLUTAMATE SYNTHASE-RELATED"/>
    <property type="match status" value="1"/>
</dbReference>
<dbReference type="GO" id="GO:0004326">
    <property type="term" value="F:tetrahydrofolylpolyglutamate synthase activity"/>
    <property type="evidence" value="ECO:0007669"/>
    <property type="project" value="InterPro"/>
</dbReference>
<evidence type="ECO:0000256" key="7">
    <source>
        <dbReference type="SAM" id="Coils"/>
    </source>
</evidence>
<dbReference type="SUPFAM" id="SSF53623">
    <property type="entry name" value="MurD-like peptide ligases, catalytic domain"/>
    <property type="match status" value="1"/>
</dbReference>
<dbReference type="GO" id="GO:0046872">
    <property type="term" value="F:metal ion binding"/>
    <property type="evidence" value="ECO:0007669"/>
    <property type="project" value="UniProtKB-KW"/>
</dbReference>
<accession>A0A1Y2M5W0</accession>
<dbReference type="Proteomes" id="UP000193240">
    <property type="component" value="Unassembled WGS sequence"/>
</dbReference>
<dbReference type="FunCoup" id="A0A1Y2M5W0">
    <property type="interactions" value="184"/>
</dbReference>
<keyword evidence="4" id="KW-0547">Nucleotide-binding</keyword>
<keyword evidence="3" id="KW-0479">Metal-binding</keyword>
<feature type="region of interest" description="Disordered" evidence="8">
    <location>
        <begin position="598"/>
        <end position="654"/>
    </location>
</feature>
<dbReference type="EMBL" id="KZ107840">
    <property type="protein sequence ID" value="OSS51470.1"/>
    <property type="molecule type" value="Genomic_DNA"/>
</dbReference>
<dbReference type="GO" id="GO:0005739">
    <property type="term" value="C:mitochondrion"/>
    <property type="evidence" value="ECO:0007669"/>
    <property type="project" value="TreeGrafter"/>
</dbReference>
<evidence type="ECO:0000256" key="5">
    <source>
        <dbReference type="ARBA" id="ARBA00022840"/>
    </source>
</evidence>
<organism evidence="9 10">
    <name type="scientific">Epicoccum nigrum</name>
    <name type="common">Soil fungus</name>
    <name type="synonym">Epicoccum purpurascens</name>
    <dbReference type="NCBI Taxonomy" id="105696"/>
    <lineage>
        <taxon>Eukaryota</taxon>
        <taxon>Fungi</taxon>
        <taxon>Dikarya</taxon>
        <taxon>Ascomycota</taxon>
        <taxon>Pezizomycotina</taxon>
        <taxon>Dothideomycetes</taxon>
        <taxon>Pleosporomycetidae</taxon>
        <taxon>Pleosporales</taxon>
        <taxon>Pleosporineae</taxon>
        <taxon>Didymellaceae</taxon>
        <taxon>Epicoccum</taxon>
    </lineage>
</organism>
<protein>
    <recommendedName>
        <fullName evidence="11">Mur ligase central domain-containing protein</fullName>
    </recommendedName>
</protein>
<evidence type="ECO:0000256" key="1">
    <source>
        <dbReference type="ARBA" id="ARBA00008276"/>
    </source>
</evidence>
<feature type="compositionally biased region" description="Basic and acidic residues" evidence="8">
    <location>
        <begin position="598"/>
        <end position="608"/>
    </location>
</feature>
<reference evidence="9 10" key="1">
    <citation type="journal article" date="2017" name="Genome Announc.">
        <title>Genome sequence of the saprophytic ascomycete Epicoccum nigrum ICMP 19927 strain isolated from New Zealand.</title>
        <authorList>
            <person name="Fokin M."/>
            <person name="Fleetwood D."/>
            <person name="Weir B.S."/>
            <person name="Villas-Boas S.G."/>
        </authorList>
    </citation>
    <scope>NUCLEOTIDE SEQUENCE [LARGE SCALE GENOMIC DNA]</scope>
    <source>
        <strain evidence="9 10">ICMP 19927</strain>
    </source>
</reference>